<evidence type="ECO:0000313" key="1">
    <source>
        <dbReference type="EMBL" id="KAJ8673296.1"/>
    </source>
</evidence>
<reference evidence="1" key="1">
    <citation type="submission" date="2023-04" db="EMBL/GenBank/DDBJ databases">
        <title>A chromosome-level genome assembly of the parasitoid wasp Eretmocerus hayati.</title>
        <authorList>
            <person name="Zhong Y."/>
            <person name="Liu S."/>
            <person name="Liu Y."/>
        </authorList>
    </citation>
    <scope>NUCLEOTIDE SEQUENCE</scope>
    <source>
        <strain evidence="1">ZJU_SS_LIU_2023</strain>
    </source>
</reference>
<evidence type="ECO:0000313" key="2">
    <source>
        <dbReference type="Proteomes" id="UP001239111"/>
    </source>
</evidence>
<comment type="caution">
    <text evidence="1">The sequence shown here is derived from an EMBL/GenBank/DDBJ whole genome shotgun (WGS) entry which is preliminary data.</text>
</comment>
<name>A0ACC2NQ75_9HYME</name>
<organism evidence="1 2">
    <name type="scientific">Eretmocerus hayati</name>
    <dbReference type="NCBI Taxonomy" id="131215"/>
    <lineage>
        <taxon>Eukaryota</taxon>
        <taxon>Metazoa</taxon>
        <taxon>Ecdysozoa</taxon>
        <taxon>Arthropoda</taxon>
        <taxon>Hexapoda</taxon>
        <taxon>Insecta</taxon>
        <taxon>Pterygota</taxon>
        <taxon>Neoptera</taxon>
        <taxon>Endopterygota</taxon>
        <taxon>Hymenoptera</taxon>
        <taxon>Apocrita</taxon>
        <taxon>Proctotrupomorpha</taxon>
        <taxon>Chalcidoidea</taxon>
        <taxon>Aphelinidae</taxon>
        <taxon>Aphelininae</taxon>
        <taxon>Eretmocerus</taxon>
    </lineage>
</organism>
<feature type="non-terminal residue" evidence="1">
    <location>
        <position position="1"/>
    </location>
</feature>
<proteinExistence type="predicted"/>
<dbReference type="EMBL" id="CM056743">
    <property type="protein sequence ID" value="KAJ8673296.1"/>
    <property type="molecule type" value="Genomic_DNA"/>
</dbReference>
<dbReference type="Proteomes" id="UP001239111">
    <property type="component" value="Chromosome 3"/>
</dbReference>
<protein>
    <submittedName>
        <fullName evidence="1">Uncharacterized protein</fullName>
    </submittedName>
</protein>
<sequence>MNEFVVFLLICVSSAVATSTTSPRPPCPHHRHPETIEEVREKIREWQLYVDKVCHDTIQMMRDWFVDVPYLEFVEPGPSCAQTGSGAGAHSATVGHRKLAHNDECVAGPSSGPSNAQATQSTSKSAGSPSRSELERELYEIARDLKEMREEMGLSWPAQSDPVSPSPDDEFSPLDRNRINLRLFRDFVQLQLSILNHETERELERLTIGRSEYQEAARQHQEELEGVVQHFEEVTDKYETFVKNFEIRIKQMDSDPSNSKCEKPKSREAKE</sequence>
<accession>A0ACC2NQ75</accession>
<gene>
    <name evidence="1" type="ORF">QAD02_004558</name>
</gene>
<keyword evidence="2" id="KW-1185">Reference proteome</keyword>